<dbReference type="OrthoDB" id="431342at2759"/>
<accession>A0A9P1C3I3</accession>
<sequence length="210" mass="24184">MRRLRYGTFLKYWNRKWTLVLKFRSQSEFAQCDICQELKSQYQNRNLCMGDRLQALKLYRTHLVSQYADRCSFWSLKDVAADQLSRILVLATDGADQAKYAIPRSPGLVHAHRAQKLVRPRLKLHAVWSFAHALRICVLDETTFHGSSMVIQALAMTIEDSMRIAGSRGAKPDTLAVIGDNTVKELKNGFCLRYLLSLILHKRLKCLRCI</sequence>
<reference evidence="2 3" key="2">
    <citation type="submission" date="2024-05" db="EMBL/GenBank/DDBJ databases">
        <authorList>
            <person name="Chen Y."/>
            <person name="Shah S."/>
            <person name="Dougan E. K."/>
            <person name="Thang M."/>
            <person name="Chan C."/>
        </authorList>
    </citation>
    <scope>NUCLEOTIDE SEQUENCE [LARGE SCALE GENOMIC DNA]</scope>
</reference>
<comment type="caution">
    <text evidence="1">The sequence shown here is derived from an EMBL/GenBank/DDBJ whole genome shotgun (WGS) entry which is preliminary data.</text>
</comment>
<evidence type="ECO:0000313" key="2">
    <source>
        <dbReference type="EMBL" id="CAL4770735.1"/>
    </source>
</evidence>
<organism evidence="1">
    <name type="scientific">Cladocopium goreaui</name>
    <dbReference type="NCBI Taxonomy" id="2562237"/>
    <lineage>
        <taxon>Eukaryota</taxon>
        <taxon>Sar</taxon>
        <taxon>Alveolata</taxon>
        <taxon>Dinophyceae</taxon>
        <taxon>Suessiales</taxon>
        <taxon>Symbiodiniaceae</taxon>
        <taxon>Cladocopium</taxon>
    </lineage>
</organism>
<gene>
    <name evidence="1" type="ORF">C1SCF055_LOCUS11037</name>
</gene>
<protein>
    <submittedName>
        <fullName evidence="1">Uncharacterized protein</fullName>
    </submittedName>
</protein>
<dbReference type="EMBL" id="CAMXCT020000802">
    <property type="protein sequence ID" value="CAL1136798.1"/>
    <property type="molecule type" value="Genomic_DNA"/>
</dbReference>
<dbReference type="AlphaFoldDB" id="A0A9P1C3I3"/>
<dbReference type="Proteomes" id="UP001152797">
    <property type="component" value="Unassembled WGS sequence"/>
</dbReference>
<reference evidence="1" key="1">
    <citation type="submission" date="2022-10" db="EMBL/GenBank/DDBJ databases">
        <authorList>
            <person name="Chen Y."/>
            <person name="Dougan E. K."/>
            <person name="Chan C."/>
            <person name="Rhodes N."/>
            <person name="Thang M."/>
        </authorList>
    </citation>
    <scope>NUCLEOTIDE SEQUENCE</scope>
</reference>
<evidence type="ECO:0000313" key="3">
    <source>
        <dbReference type="Proteomes" id="UP001152797"/>
    </source>
</evidence>
<dbReference type="EMBL" id="CAMXCT030000802">
    <property type="protein sequence ID" value="CAL4770735.1"/>
    <property type="molecule type" value="Genomic_DNA"/>
</dbReference>
<keyword evidence="3" id="KW-1185">Reference proteome</keyword>
<evidence type="ECO:0000313" key="1">
    <source>
        <dbReference type="EMBL" id="CAI3983423.1"/>
    </source>
</evidence>
<proteinExistence type="predicted"/>
<name>A0A9P1C3I3_9DINO</name>
<dbReference type="EMBL" id="CAMXCT010000802">
    <property type="protein sequence ID" value="CAI3983423.1"/>
    <property type="molecule type" value="Genomic_DNA"/>
</dbReference>